<reference evidence="5" key="2">
    <citation type="submission" date="2021-08" db="EMBL/GenBank/DDBJ databases">
        <authorList>
            <person name="Gostincar C."/>
            <person name="Sun X."/>
            <person name="Song Z."/>
            <person name="Gunde-Cimerman N."/>
        </authorList>
    </citation>
    <scope>NUCLEOTIDE SEQUENCE</scope>
    <source>
        <strain evidence="5">EXF-9298</strain>
    </source>
</reference>
<dbReference type="InterPro" id="IPR006101">
    <property type="entry name" value="Glyco_hydro_2"/>
</dbReference>
<feature type="domain" description="Glycoside hydrolase family 2 catalytic" evidence="4">
    <location>
        <begin position="73"/>
        <end position="379"/>
    </location>
</feature>
<dbReference type="InterPro" id="IPR017853">
    <property type="entry name" value="GH"/>
</dbReference>
<keyword evidence="6" id="KW-1185">Reference proteome</keyword>
<evidence type="ECO:0000256" key="1">
    <source>
        <dbReference type="ARBA" id="ARBA00022801"/>
    </source>
</evidence>
<dbReference type="InterPro" id="IPR036156">
    <property type="entry name" value="Beta-gal/glucu_dom_sf"/>
</dbReference>
<feature type="non-terminal residue" evidence="5">
    <location>
        <position position="388"/>
    </location>
</feature>
<dbReference type="Proteomes" id="UP000729357">
    <property type="component" value="Unassembled WGS sequence"/>
</dbReference>
<dbReference type="PROSITE" id="PS00608">
    <property type="entry name" value="GLYCOSYL_HYDROL_F2_2"/>
    <property type="match status" value="1"/>
</dbReference>
<dbReference type="PRINTS" id="PR00132">
    <property type="entry name" value="GLHYDRLASE2"/>
</dbReference>
<evidence type="ECO:0000256" key="2">
    <source>
        <dbReference type="ARBA" id="ARBA00023295"/>
    </source>
</evidence>
<comment type="caution">
    <text evidence="5">The sequence shown here is derived from an EMBL/GenBank/DDBJ whole genome shotgun (WGS) entry which is preliminary data.</text>
</comment>
<feature type="domain" description="Glycoside hydrolase family 2 immunoglobulin-like beta-sandwich" evidence="3">
    <location>
        <begin position="8"/>
        <end position="71"/>
    </location>
</feature>
<dbReference type="EMBL" id="JAHFXS010007155">
    <property type="protein sequence ID" value="KAG9927928.1"/>
    <property type="molecule type" value="Genomic_DNA"/>
</dbReference>
<dbReference type="InterPro" id="IPR023232">
    <property type="entry name" value="Glyco_hydro_2_AS"/>
</dbReference>
<reference evidence="5" key="1">
    <citation type="journal article" date="2021" name="J Fungi (Basel)">
        <title>Virulence traits and population genomics of the black yeast Aureobasidium melanogenum.</title>
        <authorList>
            <person name="Cernosa A."/>
            <person name="Sun X."/>
            <person name="Gostincar C."/>
            <person name="Fang C."/>
            <person name="Gunde-Cimerman N."/>
            <person name="Song Z."/>
        </authorList>
    </citation>
    <scope>NUCLEOTIDE SEQUENCE</scope>
    <source>
        <strain evidence="5">EXF-9298</strain>
    </source>
</reference>
<dbReference type="PANTHER" id="PTHR46323">
    <property type="entry name" value="BETA-GALACTOSIDASE"/>
    <property type="match status" value="1"/>
</dbReference>
<dbReference type="Gene3D" id="2.60.40.10">
    <property type="entry name" value="Immunoglobulins"/>
    <property type="match status" value="1"/>
</dbReference>
<dbReference type="Pfam" id="PF02836">
    <property type="entry name" value="Glyco_hydro_2_C"/>
    <property type="match status" value="1"/>
</dbReference>
<dbReference type="InterPro" id="IPR006103">
    <property type="entry name" value="Glyco_hydro_2_cat"/>
</dbReference>
<evidence type="ECO:0000313" key="5">
    <source>
        <dbReference type="EMBL" id="KAG9927928.1"/>
    </source>
</evidence>
<dbReference type="Pfam" id="PF00703">
    <property type="entry name" value="Glyco_hydro_2"/>
    <property type="match status" value="1"/>
</dbReference>
<dbReference type="GO" id="GO:0009341">
    <property type="term" value="C:beta-galactosidase complex"/>
    <property type="evidence" value="ECO:0007669"/>
    <property type="project" value="TreeGrafter"/>
</dbReference>
<organism evidence="5 6">
    <name type="scientific">Aureobasidium melanogenum</name>
    <name type="common">Aureobasidium pullulans var. melanogenum</name>
    <dbReference type="NCBI Taxonomy" id="46634"/>
    <lineage>
        <taxon>Eukaryota</taxon>
        <taxon>Fungi</taxon>
        <taxon>Dikarya</taxon>
        <taxon>Ascomycota</taxon>
        <taxon>Pezizomycotina</taxon>
        <taxon>Dothideomycetes</taxon>
        <taxon>Dothideomycetidae</taxon>
        <taxon>Dothideales</taxon>
        <taxon>Saccotheciaceae</taxon>
        <taxon>Aureobasidium</taxon>
    </lineage>
</organism>
<dbReference type="Gene3D" id="3.20.20.80">
    <property type="entry name" value="Glycosidases"/>
    <property type="match status" value="1"/>
</dbReference>
<keyword evidence="2" id="KW-0326">Glycosidase</keyword>
<dbReference type="FunFam" id="3.20.20.80:FF:000018">
    <property type="entry name" value="Beta-galactosidase"/>
    <property type="match status" value="1"/>
</dbReference>
<dbReference type="InterPro" id="IPR013783">
    <property type="entry name" value="Ig-like_fold"/>
</dbReference>
<dbReference type="SUPFAM" id="SSF49303">
    <property type="entry name" value="beta-Galactosidase/glucuronidase domain"/>
    <property type="match status" value="1"/>
</dbReference>
<proteinExistence type="predicted"/>
<dbReference type="GO" id="GO:0005990">
    <property type="term" value="P:lactose catabolic process"/>
    <property type="evidence" value="ECO:0007669"/>
    <property type="project" value="TreeGrafter"/>
</dbReference>
<dbReference type="InterPro" id="IPR006102">
    <property type="entry name" value="Ig-like_GH2"/>
</dbReference>
<name>A0A9P8JHH3_AURME</name>
<dbReference type="PROSITE" id="PS00719">
    <property type="entry name" value="GLYCOSYL_HYDROL_F2_1"/>
    <property type="match status" value="1"/>
</dbReference>
<sequence length="388" mass="44205">MLSLRAPNGSSVINEKIQLSADSSHSIHTFAVSNPAKWTAEAPHLYTLEINLLGSNSDTPVQTVKQRVGFRCVEIIKGNISVNGKPIFLRGVNRHDHHPLFGRAVPLAYMRRDLMIMKQHNINALRTSHYPANPKLYELCDELGLWVMDEADLECHGFFDAVERPLNLPPDMGYEERKKYTFDKAAKFTSDNEDWKTAYIDRMVQMVERDKNHPSIIMWSLGNEAFYGRNHVAMYKWAKSRDPERPVHYEGDVNAASADMFSYMYPSIEKLIGHATEEGDDFKKPIVLCEYGHAMGNGPGLLEDYQAAFRKYRRLQGGYIWEWANHGLLKTEGDKQFYAYGGDFGDVPNDDTFVMDGLLFSDHTPTPGLTELKKVIAPVRAWIEGKRL</sequence>
<gene>
    <name evidence="5" type="ORF">KCU98_g21124</name>
</gene>
<evidence type="ECO:0000259" key="4">
    <source>
        <dbReference type="Pfam" id="PF02836"/>
    </source>
</evidence>
<protein>
    <submittedName>
        <fullName evidence="5">Beta-galactosidase</fullName>
    </submittedName>
</protein>
<accession>A0A9P8JHH3</accession>
<evidence type="ECO:0000259" key="3">
    <source>
        <dbReference type="Pfam" id="PF00703"/>
    </source>
</evidence>
<keyword evidence="1" id="KW-0378">Hydrolase</keyword>
<dbReference type="AlphaFoldDB" id="A0A9P8JHH3"/>
<dbReference type="InterPro" id="IPR023230">
    <property type="entry name" value="Glyco_hydro_2_CS"/>
</dbReference>
<dbReference type="GO" id="GO:0004565">
    <property type="term" value="F:beta-galactosidase activity"/>
    <property type="evidence" value="ECO:0007669"/>
    <property type="project" value="TreeGrafter"/>
</dbReference>
<dbReference type="InterPro" id="IPR050347">
    <property type="entry name" value="Bact_Beta-galactosidase"/>
</dbReference>
<evidence type="ECO:0000313" key="6">
    <source>
        <dbReference type="Proteomes" id="UP000729357"/>
    </source>
</evidence>
<dbReference type="SUPFAM" id="SSF51445">
    <property type="entry name" value="(Trans)glycosidases"/>
    <property type="match status" value="1"/>
</dbReference>
<dbReference type="PANTHER" id="PTHR46323:SF1">
    <property type="entry name" value="LACTASE"/>
    <property type="match status" value="1"/>
</dbReference>